<dbReference type="InterPro" id="IPR015855">
    <property type="entry name" value="ABC_transpr_MalK-like"/>
</dbReference>
<feature type="domain" description="ABC transporter" evidence="5">
    <location>
        <begin position="4"/>
        <end position="240"/>
    </location>
</feature>
<dbReference type="InterPro" id="IPR003439">
    <property type="entry name" value="ABC_transporter-like_ATP-bd"/>
</dbReference>
<dbReference type="Pfam" id="PF00005">
    <property type="entry name" value="ABC_tran"/>
    <property type="match status" value="1"/>
</dbReference>
<keyword evidence="2" id="KW-0813">Transport</keyword>
<comment type="caution">
    <text evidence="6">The sequence shown here is derived from an EMBL/GenBank/DDBJ whole genome shotgun (WGS) entry which is preliminary data.</text>
</comment>
<name>A0A918DED9_9RHOB</name>
<evidence type="ECO:0000313" key="6">
    <source>
        <dbReference type="EMBL" id="GGO38015.1"/>
    </source>
</evidence>
<dbReference type="GO" id="GO:0005524">
    <property type="term" value="F:ATP binding"/>
    <property type="evidence" value="ECO:0007669"/>
    <property type="project" value="UniProtKB-KW"/>
</dbReference>
<dbReference type="InterPro" id="IPR003593">
    <property type="entry name" value="AAA+_ATPase"/>
</dbReference>
<dbReference type="InterPro" id="IPR027417">
    <property type="entry name" value="P-loop_NTPase"/>
</dbReference>
<dbReference type="InterPro" id="IPR008995">
    <property type="entry name" value="Mo/tungstate-bd_C_term_dom"/>
</dbReference>
<keyword evidence="7" id="KW-1185">Reference proteome</keyword>
<dbReference type="Proteomes" id="UP000598196">
    <property type="component" value="Unassembled WGS sequence"/>
</dbReference>
<accession>A0A918DED9</accession>
<dbReference type="PANTHER" id="PTHR43875">
    <property type="entry name" value="MALTODEXTRIN IMPORT ATP-BINDING PROTEIN MSMX"/>
    <property type="match status" value="1"/>
</dbReference>
<protein>
    <submittedName>
        <fullName evidence="6">Sugar ABC transporter ATP-binding protein</fullName>
    </submittedName>
</protein>
<dbReference type="PROSITE" id="PS00211">
    <property type="entry name" value="ABC_TRANSPORTER_1"/>
    <property type="match status" value="1"/>
</dbReference>
<keyword evidence="3" id="KW-0547">Nucleotide-binding</keyword>
<dbReference type="SUPFAM" id="SSF50331">
    <property type="entry name" value="MOP-like"/>
    <property type="match status" value="1"/>
</dbReference>
<dbReference type="GO" id="GO:0055052">
    <property type="term" value="C:ATP-binding cassette (ABC) transporter complex, substrate-binding subunit-containing"/>
    <property type="evidence" value="ECO:0007669"/>
    <property type="project" value="TreeGrafter"/>
</dbReference>
<evidence type="ECO:0000256" key="1">
    <source>
        <dbReference type="ARBA" id="ARBA00005417"/>
    </source>
</evidence>
<dbReference type="Gene3D" id="2.40.50.100">
    <property type="match status" value="1"/>
</dbReference>
<dbReference type="RefSeq" id="WP_146284164.1">
    <property type="nucleotide sequence ID" value="NZ_BMLP01000010.1"/>
</dbReference>
<dbReference type="InterPro" id="IPR017871">
    <property type="entry name" value="ABC_transporter-like_CS"/>
</dbReference>
<comment type="similarity">
    <text evidence="1">Belongs to the ABC transporter superfamily.</text>
</comment>
<sequence length="369" mass="40033">MARVQLNNLEKIYGGGVKAVHGIDLDIEDGEFMVFVGPSGCAKSTTLRMVAGLEEITGGEVIIGQTRVNDLPPGKRSIAMVFQNYALYPHMKVRGNLAFGLKIAGKSKPEIETAIDDVARILEIEPLLDRLPKQLSGGQAQRVALGRALIKKPGVFLFDEPLSNLDAKLRASMRVRITDLHRRLKAEGLSSTVIYVTHDQTEAMTMGDRICVMQAGRIMQVATPKELYNHPANLFVAGFIGSPEMNLLEGHLDGSDFVIGAQRLTLGAEVQARLASRPADAVLGVRPQHLTIADDGLEARLTHAEFMGHEVYLHAALEGQKIVAVVGAAEYEALGRAEVIRLRPDTQHLHVFDKTDGRNVSLRGGSATA</sequence>
<dbReference type="PANTHER" id="PTHR43875:SF3">
    <property type="entry name" value="MALTOSE_MALTODEXTRIN IMPORT ATP-BINDING PROTEIN MALK"/>
    <property type="match status" value="1"/>
</dbReference>
<dbReference type="FunFam" id="3.40.50.300:FF:000042">
    <property type="entry name" value="Maltose/maltodextrin ABC transporter, ATP-binding protein"/>
    <property type="match status" value="1"/>
</dbReference>
<dbReference type="GO" id="GO:0015423">
    <property type="term" value="F:ABC-type maltose transporter activity"/>
    <property type="evidence" value="ECO:0007669"/>
    <property type="project" value="TreeGrafter"/>
</dbReference>
<dbReference type="GO" id="GO:1990060">
    <property type="term" value="C:maltose transport complex"/>
    <property type="evidence" value="ECO:0007669"/>
    <property type="project" value="TreeGrafter"/>
</dbReference>
<dbReference type="Gene3D" id="2.40.50.140">
    <property type="entry name" value="Nucleic acid-binding proteins"/>
    <property type="match status" value="1"/>
</dbReference>
<dbReference type="PROSITE" id="PS50893">
    <property type="entry name" value="ABC_TRANSPORTER_2"/>
    <property type="match status" value="1"/>
</dbReference>
<evidence type="ECO:0000256" key="4">
    <source>
        <dbReference type="ARBA" id="ARBA00022840"/>
    </source>
</evidence>
<dbReference type="SUPFAM" id="SSF52540">
    <property type="entry name" value="P-loop containing nucleoside triphosphate hydrolases"/>
    <property type="match status" value="1"/>
</dbReference>
<dbReference type="Pfam" id="PF08402">
    <property type="entry name" value="TOBE_2"/>
    <property type="match status" value="1"/>
</dbReference>
<dbReference type="InterPro" id="IPR013611">
    <property type="entry name" value="Transp-assoc_OB_typ2"/>
</dbReference>
<organism evidence="6 7">
    <name type="scientific">Gemmobacter aquaticus</name>
    <dbReference type="NCBI Taxonomy" id="490185"/>
    <lineage>
        <taxon>Bacteria</taxon>
        <taxon>Pseudomonadati</taxon>
        <taxon>Pseudomonadota</taxon>
        <taxon>Alphaproteobacteria</taxon>
        <taxon>Rhodobacterales</taxon>
        <taxon>Paracoccaceae</taxon>
        <taxon>Gemmobacter</taxon>
    </lineage>
</organism>
<dbReference type="SMART" id="SM00382">
    <property type="entry name" value="AAA"/>
    <property type="match status" value="1"/>
</dbReference>
<evidence type="ECO:0000259" key="5">
    <source>
        <dbReference type="PROSITE" id="PS50893"/>
    </source>
</evidence>
<proteinExistence type="inferred from homology"/>
<dbReference type="InterPro" id="IPR012340">
    <property type="entry name" value="NA-bd_OB-fold"/>
</dbReference>
<dbReference type="AlphaFoldDB" id="A0A918DED9"/>
<dbReference type="Gene3D" id="3.40.50.300">
    <property type="entry name" value="P-loop containing nucleotide triphosphate hydrolases"/>
    <property type="match status" value="1"/>
</dbReference>
<evidence type="ECO:0000313" key="7">
    <source>
        <dbReference type="Proteomes" id="UP000598196"/>
    </source>
</evidence>
<dbReference type="NCBIfam" id="NF008653">
    <property type="entry name" value="PRK11650.1"/>
    <property type="match status" value="1"/>
</dbReference>
<keyword evidence="4 6" id="KW-0067">ATP-binding</keyword>
<dbReference type="InterPro" id="IPR047641">
    <property type="entry name" value="ABC_transpr_MalK/UgpC-like"/>
</dbReference>
<dbReference type="CDD" id="cd03301">
    <property type="entry name" value="ABC_MalK_N"/>
    <property type="match status" value="1"/>
</dbReference>
<evidence type="ECO:0000256" key="3">
    <source>
        <dbReference type="ARBA" id="ARBA00022741"/>
    </source>
</evidence>
<dbReference type="EMBL" id="BMLP01000010">
    <property type="protein sequence ID" value="GGO38015.1"/>
    <property type="molecule type" value="Genomic_DNA"/>
</dbReference>
<gene>
    <name evidence="6" type="ORF">GCM10010991_34660</name>
</gene>
<dbReference type="GO" id="GO:0016887">
    <property type="term" value="F:ATP hydrolysis activity"/>
    <property type="evidence" value="ECO:0007669"/>
    <property type="project" value="InterPro"/>
</dbReference>
<evidence type="ECO:0000256" key="2">
    <source>
        <dbReference type="ARBA" id="ARBA00022448"/>
    </source>
</evidence>
<dbReference type="OrthoDB" id="9802264at2"/>
<reference evidence="6 7" key="1">
    <citation type="journal article" date="2014" name="Int. J. Syst. Evol. Microbiol.">
        <title>Complete genome sequence of Corynebacterium casei LMG S-19264T (=DSM 44701T), isolated from a smear-ripened cheese.</title>
        <authorList>
            <consortium name="US DOE Joint Genome Institute (JGI-PGF)"/>
            <person name="Walter F."/>
            <person name="Albersmeier A."/>
            <person name="Kalinowski J."/>
            <person name="Ruckert C."/>
        </authorList>
    </citation>
    <scope>NUCLEOTIDE SEQUENCE [LARGE SCALE GENOMIC DNA]</scope>
    <source>
        <strain evidence="6 7">CGMCC 1.7029</strain>
    </source>
</reference>